<dbReference type="PANTHER" id="PTHR28069">
    <property type="entry name" value="GH20023P"/>
    <property type="match status" value="1"/>
</dbReference>
<dbReference type="PANTHER" id="PTHR28069:SF1">
    <property type="entry name" value="PROTEIN MSS51, MITOCHONDRIAL"/>
    <property type="match status" value="1"/>
</dbReference>
<feature type="domain" description="Mitochondrial splicing suppressor 51-like C-terminal" evidence="3">
    <location>
        <begin position="191"/>
        <end position="433"/>
    </location>
</feature>
<dbReference type="AlphaFoldDB" id="L8X865"/>
<evidence type="ECO:0000259" key="2">
    <source>
        <dbReference type="Pfam" id="PF13824"/>
    </source>
</evidence>
<dbReference type="InterPro" id="IPR032717">
    <property type="entry name" value="Mss51_Znf"/>
</dbReference>
<dbReference type="Proteomes" id="UP000011668">
    <property type="component" value="Unassembled WGS sequence"/>
</dbReference>
<sequence>MLRLPLAARRAPRLLLPRPPARTLFGWSKKPTQTGSGAKPILTQDNLFHPLSESPIKTLQLRAKAVKELAPCPVCLEHHEQRRQVNYDCPDCGWPTHCSEFHWKQDTDHTQYCTRLREVNEDEHDIRSGRKMTEFELPVQVNNHTKKLYHLPTGMYSGTHAASTRLIRTGREDIQASTSTDTFISLLIFNLALRYSLHAESPTGDEDPSGKPPMRIFIIGARAESSLPTHVWEQLAHLFPNTPFHIYMIGPQVSLPAIAIPPPPPKPAPTKNSESTRDAPKPVLFEPPIPPQTTPTGPTKTRDSAPDYGVPSSTSSVSDQLTITCLRAPYADVHAHFAETFDPYTDVFFAFCPGFGFPSPTSPDMLQISAPGEWGTTVPLILSTKCALFVTGFSPTDVERDVKSLETVEGVAGEFDWVVTPGENPFGSEKWEVADFDPRVMVKTNWGVWGIRGKRREVDYADGQE</sequence>
<accession>L8X865</accession>
<dbReference type="InterPro" id="IPR046824">
    <property type="entry name" value="Mss51-like_C"/>
</dbReference>
<feature type="compositionally biased region" description="Pro residues" evidence="1">
    <location>
        <begin position="259"/>
        <end position="268"/>
    </location>
</feature>
<feature type="domain" description="Mitochondrial splicing suppressor 51 zinc-finger" evidence="2">
    <location>
        <begin position="72"/>
        <end position="126"/>
    </location>
</feature>
<name>L8X865_THACA</name>
<dbReference type="STRING" id="983506.L8X865"/>
<dbReference type="EMBL" id="AFRT01000268">
    <property type="protein sequence ID" value="ELU44834.1"/>
    <property type="molecule type" value="Genomic_DNA"/>
</dbReference>
<evidence type="ECO:0000313" key="4">
    <source>
        <dbReference type="EMBL" id="ELU44834.1"/>
    </source>
</evidence>
<evidence type="ECO:0000259" key="3">
    <source>
        <dbReference type="Pfam" id="PF20179"/>
    </source>
</evidence>
<gene>
    <name evidence="4" type="ORF">AG1IA_01143</name>
</gene>
<dbReference type="OrthoDB" id="5282002at2759"/>
<comment type="caution">
    <text evidence="4">The sequence shown here is derived from an EMBL/GenBank/DDBJ whole genome shotgun (WGS) entry which is preliminary data.</text>
</comment>
<dbReference type="OMA" id="CSEEHWA"/>
<proteinExistence type="predicted"/>
<organism evidence="4 5">
    <name type="scientific">Thanatephorus cucumeris (strain AG1-IA)</name>
    <name type="common">Rice sheath blight fungus</name>
    <name type="synonym">Rhizoctonia solani</name>
    <dbReference type="NCBI Taxonomy" id="983506"/>
    <lineage>
        <taxon>Eukaryota</taxon>
        <taxon>Fungi</taxon>
        <taxon>Dikarya</taxon>
        <taxon>Basidiomycota</taxon>
        <taxon>Agaricomycotina</taxon>
        <taxon>Agaricomycetes</taxon>
        <taxon>Cantharellales</taxon>
        <taxon>Ceratobasidiaceae</taxon>
        <taxon>Rhizoctonia</taxon>
        <taxon>Rhizoctonia solani AG-1</taxon>
    </lineage>
</organism>
<protein>
    <submittedName>
        <fullName evidence="4">Mss51p</fullName>
    </submittedName>
</protein>
<feature type="region of interest" description="Disordered" evidence="1">
    <location>
        <begin position="259"/>
        <end position="316"/>
    </location>
</feature>
<reference evidence="4 5" key="1">
    <citation type="journal article" date="2013" name="Nat. Commun.">
        <title>The evolution and pathogenic mechanisms of the rice sheath blight pathogen.</title>
        <authorList>
            <person name="Zheng A."/>
            <person name="Lin R."/>
            <person name="Xu L."/>
            <person name="Qin P."/>
            <person name="Tang C."/>
            <person name="Ai P."/>
            <person name="Zhang D."/>
            <person name="Liu Y."/>
            <person name="Sun Z."/>
            <person name="Feng H."/>
            <person name="Wang Y."/>
            <person name="Chen Y."/>
            <person name="Liang X."/>
            <person name="Fu R."/>
            <person name="Li Q."/>
            <person name="Zhang J."/>
            <person name="Yu X."/>
            <person name="Xie Z."/>
            <person name="Ding L."/>
            <person name="Guan P."/>
            <person name="Tang J."/>
            <person name="Liang Y."/>
            <person name="Wang S."/>
            <person name="Deng Q."/>
            <person name="Li S."/>
            <person name="Zhu J."/>
            <person name="Wang L."/>
            <person name="Liu H."/>
            <person name="Li P."/>
        </authorList>
    </citation>
    <scope>NUCLEOTIDE SEQUENCE [LARGE SCALE GENOMIC DNA]</scope>
    <source>
        <strain evidence="5">AG-1 IA</strain>
    </source>
</reference>
<keyword evidence="5" id="KW-1185">Reference proteome</keyword>
<dbReference type="Pfam" id="PF20179">
    <property type="entry name" value="MSS51_C"/>
    <property type="match status" value="1"/>
</dbReference>
<dbReference type="Pfam" id="PF13824">
    <property type="entry name" value="zf-Mss51"/>
    <property type="match status" value="1"/>
</dbReference>
<evidence type="ECO:0000313" key="5">
    <source>
        <dbReference type="Proteomes" id="UP000011668"/>
    </source>
</evidence>
<dbReference type="HOGENOM" id="CLU_033072_0_0_1"/>
<evidence type="ECO:0000256" key="1">
    <source>
        <dbReference type="SAM" id="MobiDB-lite"/>
    </source>
</evidence>